<dbReference type="PROSITE" id="PS50929">
    <property type="entry name" value="ABC_TM1F"/>
    <property type="match status" value="1"/>
</dbReference>
<feature type="transmembrane region" description="Helical" evidence="7">
    <location>
        <begin position="46"/>
        <end position="67"/>
    </location>
</feature>
<dbReference type="InterPro" id="IPR003439">
    <property type="entry name" value="ABC_transporter-like_ATP-bd"/>
</dbReference>
<dbReference type="GO" id="GO:0016887">
    <property type="term" value="F:ATP hydrolysis activity"/>
    <property type="evidence" value="ECO:0007669"/>
    <property type="project" value="InterPro"/>
</dbReference>
<sequence length="523" mass="59122">MFKLLFKQKYSILVFIITVLCAATQVATSYGFSLIIQATVDKNLRFMVSATIAVMLIYVVLNTLGYFRAIYVEKLIQNFSTRLRKIAIADFKKKLVYNEKHNNGAECIALNTTDIQQFEQYAANCLFAIYSISLVVISTIVLLKVNITLFIISLALSLLMMVLPKYFNKAIKTTTKDISKSTEDFNKDLENALASSEMLNNFSALNLLDRIVNVGSKNIKNAKVNRKKSIMTLQGLNVTLNAGNQIALIFIAGYFAYKGYIEFAMIFAISGYTGEFFGGLTKVIELYPNFASANELLNKYPEIKEEKRLPRVEKLDKEIVVSNVKYNYPDKTVEFPNLTFEKNKKYLIKGKSGSGKSTLINILNGDLKNYEGSVEWDNRELKQFDIKSAISTMNQKVQLLNLSIKDNIILNKEYNGKLFREVLENCKLVDVIDNLEEKENTILDNKNLALSGGQLQRLGLARSLYHKKDVFIIDEGTANLDSKLADDIEEIILKDKDSTVIMITHRNSEKIENLADKVITLGS</sequence>
<evidence type="ECO:0000256" key="6">
    <source>
        <dbReference type="ARBA" id="ARBA00023136"/>
    </source>
</evidence>
<evidence type="ECO:0000256" key="7">
    <source>
        <dbReference type="SAM" id="Phobius"/>
    </source>
</evidence>
<keyword evidence="5 7" id="KW-1133">Transmembrane helix</keyword>
<feature type="transmembrane region" description="Helical" evidence="7">
    <location>
        <begin position="12"/>
        <end position="40"/>
    </location>
</feature>
<dbReference type="GO" id="GO:0015421">
    <property type="term" value="F:ABC-type oligopeptide transporter activity"/>
    <property type="evidence" value="ECO:0007669"/>
    <property type="project" value="TreeGrafter"/>
</dbReference>
<evidence type="ECO:0000256" key="2">
    <source>
        <dbReference type="ARBA" id="ARBA00022692"/>
    </source>
</evidence>
<feature type="domain" description="ABC transmembrane type-1" evidence="9">
    <location>
        <begin position="12"/>
        <end position="292"/>
    </location>
</feature>
<keyword evidence="6 7" id="KW-0472">Membrane</keyword>
<dbReference type="CDD" id="cd03228">
    <property type="entry name" value="ABCC_MRP_Like"/>
    <property type="match status" value="1"/>
</dbReference>
<evidence type="ECO:0000259" key="9">
    <source>
        <dbReference type="PROSITE" id="PS50929"/>
    </source>
</evidence>
<dbReference type="OrthoDB" id="9802264at2"/>
<dbReference type="PROSITE" id="PS50893">
    <property type="entry name" value="ABC_TRANSPORTER_2"/>
    <property type="match status" value="1"/>
</dbReference>
<dbReference type="InterPro" id="IPR011527">
    <property type="entry name" value="ABC1_TM_dom"/>
</dbReference>
<dbReference type="EMBL" id="LSDC01000005">
    <property type="protein sequence ID" value="KXB64335.1"/>
    <property type="molecule type" value="Genomic_DNA"/>
</dbReference>
<dbReference type="Gene3D" id="1.20.1560.10">
    <property type="entry name" value="ABC transporter type 1, transmembrane domain"/>
    <property type="match status" value="1"/>
</dbReference>
<dbReference type="SMART" id="SM00382">
    <property type="entry name" value="AAA"/>
    <property type="match status" value="1"/>
</dbReference>
<organism evidence="10 11">
    <name type="scientific">Gemella haemolysans</name>
    <dbReference type="NCBI Taxonomy" id="1379"/>
    <lineage>
        <taxon>Bacteria</taxon>
        <taxon>Bacillati</taxon>
        <taxon>Bacillota</taxon>
        <taxon>Bacilli</taxon>
        <taxon>Bacillales</taxon>
        <taxon>Gemellaceae</taxon>
        <taxon>Gemella</taxon>
    </lineage>
</organism>
<feature type="transmembrane region" description="Helical" evidence="7">
    <location>
        <begin position="147"/>
        <end position="167"/>
    </location>
</feature>
<keyword evidence="4 10" id="KW-0067">ATP-binding</keyword>
<dbReference type="GO" id="GO:0005524">
    <property type="term" value="F:ATP binding"/>
    <property type="evidence" value="ECO:0007669"/>
    <property type="project" value="UniProtKB-KW"/>
</dbReference>
<dbReference type="PANTHER" id="PTHR43394">
    <property type="entry name" value="ATP-DEPENDENT PERMEASE MDL1, MITOCHONDRIAL"/>
    <property type="match status" value="1"/>
</dbReference>
<comment type="caution">
    <text evidence="10">The sequence shown here is derived from an EMBL/GenBank/DDBJ whole genome shotgun (WGS) entry which is preliminary data.</text>
</comment>
<accession>A0A134A9G3</accession>
<dbReference type="InterPro" id="IPR039421">
    <property type="entry name" value="Type_1_exporter"/>
</dbReference>
<gene>
    <name evidence="10" type="ORF">HMPREF3186_00041</name>
</gene>
<dbReference type="InterPro" id="IPR036640">
    <property type="entry name" value="ABC1_TM_sf"/>
</dbReference>
<comment type="subcellular location">
    <subcellularLocation>
        <location evidence="1">Cell membrane</location>
        <topology evidence="1">Multi-pass membrane protein</topology>
    </subcellularLocation>
</comment>
<dbReference type="InterPro" id="IPR003593">
    <property type="entry name" value="AAA+_ATPase"/>
</dbReference>
<keyword evidence="3" id="KW-0547">Nucleotide-binding</keyword>
<feature type="domain" description="ABC transporter" evidence="8">
    <location>
        <begin position="310"/>
        <end position="523"/>
    </location>
</feature>
<dbReference type="PATRIC" id="fig|1379.3.peg.41"/>
<name>A0A134A9G3_9BACL</name>
<dbReference type="PANTHER" id="PTHR43394:SF1">
    <property type="entry name" value="ATP-BINDING CASSETTE SUB-FAMILY B MEMBER 10, MITOCHONDRIAL"/>
    <property type="match status" value="1"/>
</dbReference>
<evidence type="ECO:0000256" key="4">
    <source>
        <dbReference type="ARBA" id="ARBA00022840"/>
    </source>
</evidence>
<evidence type="ECO:0000313" key="11">
    <source>
        <dbReference type="Proteomes" id="UP000070355"/>
    </source>
</evidence>
<dbReference type="Pfam" id="PF00005">
    <property type="entry name" value="ABC_tran"/>
    <property type="match status" value="1"/>
</dbReference>
<protein>
    <submittedName>
        <fullName evidence="10">ABC transporter, ATP-binding protein</fullName>
    </submittedName>
</protein>
<dbReference type="Gene3D" id="3.40.50.300">
    <property type="entry name" value="P-loop containing nucleotide triphosphate hydrolases"/>
    <property type="match status" value="1"/>
</dbReference>
<proteinExistence type="predicted"/>
<feature type="transmembrane region" description="Helical" evidence="7">
    <location>
        <begin position="121"/>
        <end position="141"/>
    </location>
</feature>
<dbReference type="Pfam" id="PF00664">
    <property type="entry name" value="ABC_membrane"/>
    <property type="match status" value="1"/>
</dbReference>
<dbReference type="STRING" id="1379.HMPREF3186_00041"/>
<evidence type="ECO:0000256" key="5">
    <source>
        <dbReference type="ARBA" id="ARBA00022989"/>
    </source>
</evidence>
<dbReference type="GO" id="GO:0005886">
    <property type="term" value="C:plasma membrane"/>
    <property type="evidence" value="ECO:0007669"/>
    <property type="project" value="UniProtKB-SubCell"/>
</dbReference>
<feature type="transmembrane region" description="Helical" evidence="7">
    <location>
        <begin position="236"/>
        <end position="257"/>
    </location>
</feature>
<keyword evidence="2 7" id="KW-0812">Transmembrane</keyword>
<evidence type="ECO:0000256" key="3">
    <source>
        <dbReference type="ARBA" id="ARBA00022741"/>
    </source>
</evidence>
<evidence type="ECO:0000259" key="8">
    <source>
        <dbReference type="PROSITE" id="PS50893"/>
    </source>
</evidence>
<dbReference type="Proteomes" id="UP000070355">
    <property type="component" value="Unassembled WGS sequence"/>
</dbReference>
<dbReference type="InterPro" id="IPR017871">
    <property type="entry name" value="ABC_transporter-like_CS"/>
</dbReference>
<dbReference type="PROSITE" id="PS00211">
    <property type="entry name" value="ABC_TRANSPORTER_1"/>
    <property type="match status" value="1"/>
</dbReference>
<evidence type="ECO:0000256" key="1">
    <source>
        <dbReference type="ARBA" id="ARBA00004651"/>
    </source>
</evidence>
<dbReference type="SUPFAM" id="SSF52540">
    <property type="entry name" value="P-loop containing nucleoside triphosphate hydrolases"/>
    <property type="match status" value="1"/>
</dbReference>
<reference evidence="11" key="1">
    <citation type="submission" date="2016-01" db="EMBL/GenBank/DDBJ databases">
        <authorList>
            <person name="Mitreva M."/>
            <person name="Pepin K.H."/>
            <person name="Mihindukulasuriya K.A."/>
            <person name="Fulton R."/>
            <person name="Fronick C."/>
            <person name="O'Laughlin M."/>
            <person name="Miner T."/>
            <person name="Herter B."/>
            <person name="Rosa B.A."/>
            <person name="Cordes M."/>
            <person name="Tomlinson C."/>
            <person name="Wollam A."/>
            <person name="Palsikar V.B."/>
            <person name="Mardis E.R."/>
            <person name="Wilson R.K."/>
        </authorList>
    </citation>
    <scope>NUCLEOTIDE SEQUENCE [LARGE SCALE GENOMIC DNA]</scope>
    <source>
        <strain evidence="11">DNF01167</strain>
    </source>
</reference>
<dbReference type="AlphaFoldDB" id="A0A134A9G3"/>
<dbReference type="RefSeq" id="WP_060913377.1">
    <property type="nucleotide sequence ID" value="NZ_KQ959917.1"/>
</dbReference>
<dbReference type="SUPFAM" id="SSF90123">
    <property type="entry name" value="ABC transporter transmembrane region"/>
    <property type="match status" value="1"/>
</dbReference>
<dbReference type="InterPro" id="IPR027417">
    <property type="entry name" value="P-loop_NTPase"/>
</dbReference>
<evidence type="ECO:0000313" key="10">
    <source>
        <dbReference type="EMBL" id="KXB64335.1"/>
    </source>
</evidence>